<dbReference type="InterPro" id="IPR023170">
    <property type="entry name" value="HhH_base_excis_C"/>
</dbReference>
<dbReference type="EC" id="3.2.2.31" evidence="4 14"/>
<keyword evidence="11" id="KW-0411">Iron-sulfur</keyword>
<dbReference type="GO" id="GO:0006298">
    <property type="term" value="P:mismatch repair"/>
    <property type="evidence" value="ECO:0007669"/>
    <property type="project" value="TreeGrafter"/>
</dbReference>
<dbReference type="CDD" id="cd00056">
    <property type="entry name" value="ENDO3c"/>
    <property type="match status" value="1"/>
</dbReference>
<feature type="region of interest" description="Disordered" evidence="15">
    <location>
        <begin position="1"/>
        <end position="30"/>
    </location>
</feature>
<evidence type="ECO:0000256" key="4">
    <source>
        <dbReference type="ARBA" id="ARBA00012045"/>
    </source>
</evidence>
<comment type="catalytic activity">
    <reaction evidence="1 14">
        <text>Hydrolyzes free adenine bases from 7,8-dihydro-8-oxoguanine:adenine mismatched double-stranded DNA, leaving an apurinic site.</text>
        <dbReference type="EC" id="3.2.2.31"/>
    </reaction>
</comment>
<evidence type="ECO:0000256" key="5">
    <source>
        <dbReference type="ARBA" id="ARBA00022023"/>
    </source>
</evidence>
<dbReference type="STRING" id="984262.SGRA_2178"/>
<proteinExistence type="inferred from homology"/>
<keyword evidence="10 14" id="KW-0408">Iron</keyword>
<evidence type="ECO:0000256" key="2">
    <source>
        <dbReference type="ARBA" id="ARBA00002933"/>
    </source>
</evidence>
<feature type="domain" description="HhH-GPD" evidence="16">
    <location>
        <begin position="87"/>
        <end position="238"/>
    </location>
</feature>
<dbReference type="EMBL" id="CP002831">
    <property type="protein sequence ID" value="AFC24907.1"/>
    <property type="molecule type" value="Genomic_DNA"/>
</dbReference>
<dbReference type="InterPro" id="IPR015797">
    <property type="entry name" value="NUDIX_hydrolase-like_dom_sf"/>
</dbReference>
<dbReference type="Gene3D" id="1.10.1670.10">
    <property type="entry name" value="Helix-hairpin-Helix base-excision DNA repair enzymes (C-terminal)"/>
    <property type="match status" value="1"/>
</dbReference>
<protein>
    <recommendedName>
        <fullName evidence="5 14">Adenine DNA glycosylase</fullName>
        <ecNumber evidence="4 14">3.2.2.31</ecNumber>
    </recommendedName>
</protein>
<dbReference type="InterPro" id="IPR011257">
    <property type="entry name" value="DNA_glycosylase"/>
</dbReference>
<keyword evidence="13 14" id="KW-0326">Glycosidase</keyword>
<evidence type="ECO:0000259" key="16">
    <source>
        <dbReference type="SMART" id="SM00478"/>
    </source>
</evidence>
<evidence type="ECO:0000256" key="1">
    <source>
        <dbReference type="ARBA" id="ARBA00000843"/>
    </source>
</evidence>
<dbReference type="NCBIfam" id="TIGR01084">
    <property type="entry name" value="mutY"/>
    <property type="match status" value="1"/>
</dbReference>
<dbReference type="KEGG" id="sgn:SGRA_2178"/>
<dbReference type="PANTHER" id="PTHR42944">
    <property type="entry name" value="ADENINE DNA GLYCOSYLASE"/>
    <property type="match status" value="1"/>
</dbReference>
<comment type="function">
    <text evidence="2">Adenine glycosylase active on G-A mispairs. MutY also corrects error-prone DNA synthesis past GO lesions which are due to the oxidatively damaged form of guanine: 7,8-dihydro-8-oxoguanine (8-oxo-dGTP).</text>
</comment>
<evidence type="ECO:0000256" key="11">
    <source>
        <dbReference type="ARBA" id="ARBA00023014"/>
    </source>
</evidence>
<dbReference type="InterPro" id="IPR005760">
    <property type="entry name" value="A/G_AdeGlyc_MutY"/>
</dbReference>
<dbReference type="InterPro" id="IPR044298">
    <property type="entry name" value="MIG/MutY"/>
</dbReference>
<dbReference type="Gene3D" id="1.10.340.30">
    <property type="entry name" value="Hypothetical protein, domain 2"/>
    <property type="match status" value="1"/>
</dbReference>
<evidence type="ECO:0000256" key="10">
    <source>
        <dbReference type="ARBA" id="ARBA00023004"/>
    </source>
</evidence>
<dbReference type="Proteomes" id="UP000007519">
    <property type="component" value="Chromosome"/>
</dbReference>
<dbReference type="GO" id="GO:0032357">
    <property type="term" value="F:oxidized purine DNA binding"/>
    <property type="evidence" value="ECO:0007669"/>
    <property type="project" value="TreeGrafter"/>
</dbReference>
<dbReference type="GO" id="GO:0000701">
    <property type="term" value="F:purine-specific mismatch base pair DNA N-glycosylase activity"/>
    <property type="evidence" value="ECO:0007669"/>
    <property type="project" value="UniProtKB-EC"/>
</dbReference>
<keyword evidence="9 17" id="KW-0378">Hydrolase</keyword>
<feature type="compositionally biased region" description="Polar residues" evidence="15">
    <location>
        <begin position="1"/>
        <end position="10"/>
    </location>
</feature>
<dbReference type="AlphaFoldDB" id="H6L380"/>
<dbReference type="PANTHER" id="PTHR42944:SF1">
    <property type="entry name" value="ADENINE DNA GLYCOSYLASE"/>
    <property type="match status" value="1"/>
</dbReference>
<dbReference type="SMART" id="SM00478">
    <property type="entry name" value="ENDO3c"/>
    <property type="match status" value="1"/>
</dbReference>
<keyword evidence="18" id="KW-1185">Reference proteome</keyword>
<dbReference type="CDD" id="cd03431">
    <property type="entry name" value="NUDIX_DNA_Glycosylase_C-MutY"/>
    <property type="match status" value="1"/>
</dbReference>
<evidence type="ECO:0000256" key="7">
    <source>
        <dbReference type="ARBA" id="ARBA00022723"/>
    </source>
</evidence>
<accession>H6L380</accession>
<dbReference type="HOGENOM" id="CLU_012862_0_3_10"/>
<evidence type="ECO:0000256" key="6">
    <source>
        <dbReference type="ARBA" id="ARBA00022485"/>
    </source>
</evidence>
<organism evidence="17 18">
    <name type="scientific">Saprospira grandis (strain Lewin)</name>
    <dbReference type="NCBI Taxonomy" id="984262"/>
    <lineage>
        <taxon>Bacteria</taxon>
        <taxon>Pseudomonadati</taxon>
        <taxon>Bacteroidota</taxon>
        <taxon>Saprospiria</taxon>
        <taxon>Saprospirales</taxon>
        <taxon>Saprospiraceae</taxon>
        <taxon>Saprospira</taxon>
    </lineage>
</organism>
<dbReference type="InterPro" id="IPR029119">
    <property type="entry name" value="MutY_C"/>
</dbReference>
<dbReference type="GO" id="GO:0035485">
    <property type="term" value="F:adenine/guanine mispair binding"/>
    <property type="evidence" value="ECO:0007669"/>
    <property type="project" value="TreeGrafter"/>
</dbReference>
<evidence type="ECO:0000256" key="15">
    <source>
        <dbReference type="SAM" id="MobiDB-lite"/>
    </source>
</evidence>
<keyword evidence="8 14" id="KW-0227">DNA damage</keyword>
<gene>
    <name evidence="17" type="primary">mutY</name>
    <name evidence="17" type="ordered locus">SGRA_2178</name>
</gene>
<dbReference type="eggNOG" id="COG1194">
    <property type="taxonomic scope" value="Bacteria"/>
</dbReference>
<sequence length="402" mass="47020">MWSSAAQPQTKAVRPQGRADLRAAKRSACRRQEAPKKNCTFEKKESKMDIDLYFSKQLRQWFEQREGRYLPWKEGQDPYKIWLAEIIMQQTRLEQGLPYYERFIAAYPSIKELAETEEQKLMKLWQGLGYYARARNLQATAKRIVAEYGGVFPDNYKAILDLKGVGEYTAAAIASFAYDLPYAVVDGNVYRVLSRYFGQALPIDSSAGKKWFKAKAQALLWEDDPANYNQAMMDFGALHCRPKNPSCGDCPLAKNCQAKANKQQLELPKKGKKLKIKKRYFYYFIWQSPSGAYYLRKRQEKDIWQGLYEFPMIELDKPLKTSELKTLWAHWELEEQDWALISGQEQQQLSHQKIIARFLWPKQPLAQALAADWELVDAQSWPNYPLPRLIAQYWEKKQLAFF</sequence>
<evidence type="ECO:0000256" key="14">
    <source>
        <dbReference type="RuleBase" id="RU365096"/>
    </source>
</evidence>
<comment type="similarity">
    <text evidence="3 14">Belongs to the Nth/MutY family.</text>
</comment>
<name>H6L380_SAPGL</name>
<dbReference type="SUPFAM" id="SSF55811">
    <property type="entry name" value="Nudix"/>
    <property type="match status" value="1"/>
</dbReference>
<evidence type="ECO:0000256" key="8">
    <source>
        <dbReference type="ARBA" id="ARBA00022763"/>
    </source>
</evidence>
<keyword evidence="7" id="KW-0479">Metal-binding</keyword>
<keyword evidence="6" id="KW-0004">4Fe-4S</keyword>
<evidence type="ECO:0000256" key="13">
    <source>
        <dbReference type="ARBA" id="ARBA00023295"/>
    </source>
</evidence>
<evidence type="ECO:0000313" key="17">
    <source>
        <dbReference type="EMBL" id="AFC24907.1"/>
    </source>
</evidence>
<dbReference type="Pfam" id="PF00633">
    <property type="entry name" value="HHH"/>
    <property type="match status" value="1"/>
</dbReference>
<evidence type="ECO:0000256" key="9">
    <source>
        <dbReference type="ARBA" id="ARBA00022801"/>
    </source>
</evidence>
<dbReference type="GO" id="GO:0034039">
    <property type="term" value="F:8-oxo-7,8-dihydroguanine DNA N-glycosylase activity"/>
    <property type="evidence" value="ECO:0007669"/>
    <property type="project" value="TreeGrafter"/>
</dbReference>
<dbReference type="SUPFAM" id="SSF48150">
    <property type="entry name" value="DNA-glycosylase"/>
    <property type="match status" value="1"/>
</dbReference>
<comment type="cofactor">
    <cofactor evidence="14">
        <name>[4Fe-4S] cluster</name>
        <dbReference type="ChEBI" id="CHEBI:49883"/>
    </cofactor>
    <text evidence="14">Binds 1 [4Fe-4S] cluster.</text>
</comment>
<evidence type="ECO:0000256" key="3">
    <source>
        <dbReference type="ARBA" id="ARBA00008343"/>
    </source>
</evidence>
<keyword evidence="12" id="KW-0234">DNA repair</keyword>
<evidence type="ECO:0000256" key="12">
    <source>
        <dbReference type="ARBA" id="ARBA00023204"/>
    </source>
</evidence>
<dbReference type="InterPro" id="IPR000445">
    <property type="entry name" value="HhH_motif"/>
</dbReference>
<dbReference type="InterPro" id="IPR003265">
    <property type="entry name" value="HhH-GPD_domain"/>
</dbReference>
<dbReference type="GO" id="GO:0051539">
    <property type="term" value="F:4 iron, 4 sulfur cluster binding"/>
    <property type="evidence" value="ECO:0007669"/>
    <property type="project" value="UniProtKB-UniRule"/>
</dbReference>
<dbReference type="GO" id="GO:0046872">
    <property type="term" value="F:metal ion binding"/>
    <property type="evidence" value="ECO:0007669"/>
    <property type="project" value="UniProtKB-UniRule"/>
</dbReference>
<dbReference type="Pfam" id="PF14815">
    <property type="entry name" value="NUDIX_4"/>
    <property type="match status" value="1"/>
</dbReference>
<dbReference type="Pfam" id="PF00730">
    <property type="entry name" value="HhH-GPD"/>
    <property type="match status" value="1"/>
</dbReference>
<dbReference type="Gene3D" id="3.90.79.10">
    <property type="entry name" value="Nucleoside Triphosphate Pyrophosphohydrolase"/>
    <property type="match status" value="1"/>
</dbReference>
<evidence type="ECO:0000313" key="18">
    <source>
        <dbReference type="Proteomes" id="UP000007519"/>
    </source>
</evidence>
<dbReference type="GO" id="GO:0006284">
    <property type="term" value="P:base-excision repair"/>
    <property type="evidence" value="ECO:0007669"/>
    <property type="project" value="UniProtKB-UniRule"/>
</dbReference>
<reference evidence="17 18" key="1">
    <citation type="journal article" date="2012" name="Stand. Genomic Sci.">
        <title>Complete genome sequencing and analysis of Saprospira grandis str. Lewin, a predatory marine bacterium.</title>
        <authorList>
            <person name="Saw J.H."/>
            <person name="Yuryev A."/>
            <person name="Kanbe M."/>
            <person name="Hou S."/>
            <person name="Young A.G."/>
            <person name="Aizawa S."/>
            <person name="Alam M."/>
        </authorList>
    </citation>
    <scope>NUCLEOTIDE SEQUENCE [LARGE SCALE GENOMIC DNA]</scope>
    <source>
        <strain evidence="17 18">Lewin</strain>
    </source>
</reference>